<organism evidence="1 2">
    <name type="scientific">Paenibacillus dendrobii</name>
    <dbReference type="NCBI Taxonomy" id="2691084"/>
    <lineage>
        <taxon>Bacteria</taxon>
        <taxon>Bacillati</taxon>
        <taxon>Bacillota</taxon>
        <taxon>Bacilli</taxon>
        <taxon>Bacillales</taxon>
        <taxon>Paenibacillaceae</taxon>
        <taxon>Paenibacillus</taxon>
    </lineage>
</organism>
<evidence type="ECO:0000313" key="1">
    <source>
        <dbReference type="EMBL" id="MWV44307.1"/>
    </source>
</evidence>
<keyword evidence="2" id="KW-1185">Reference proteome</keyword>
<name>A0A7X3II16_9BACL</name>
<accession>A0A7X3II16</accession>
<comment type="caution">
    <text evidence="1">The sequence shown here is derived from an EMBL/GenBank/DDBJ whole genome shotgun (WGS) entry which is preliminary data.</text>
</comment>
<gene>
    <name evidence="1" type="ORF">GRF59_11765</name>
</gene>
<dbReference type="RefSeq" id="WP_160497735.1">
    <property type="nucleotide sequence ID" value="NZ_WUBI01000001.1"/>
</dbReference>
<protein>
    <recommendedName>
        <fullName evidence="3">Phospholipase C/D domain-containing protein</fullName>
    </recommendedName>
</protein>
<dbReference type="EMBL" id="WUBI01000001">
    <property type="protein sequence ID" value="MWV44307.1"/>
    <property type="molecule type" value="Genomic_DNA"/>
</dbReference>
<proteinExistence type="predicted"/>
<reference evidence="1 2" key="1">
    <citation type="submission" date="2019-12" db="EMBL/GenBank/DDBJ databases">
        <title>Paenibacillus sp. nov., an endophytic bacterium isolated from the stem of Dendrobium.</title>
        <authorList>
            <person name="Zhao R."/>
        </authorList>
    </citation>
    <scope>NUCLEOTIDE SEQUENCE [LARGE SCALE GENOMIC DNA]</scope>
    <source>
        <strain evidence="1 2">HJL G12</strain>
    </source>
</reference>
<sequence length="217" mass="25210">MPWPMVHFAVAEKISLSNPSPELLLGSISPDAIHARDPVTRAEKGLTHWVVDGRFPSFEALKMNCIAYWNKHGNAEWKEFVRGYFAHVYTDIRWTETLYADFEKAYAGDSSEIRDTYNAEVSQVEFDLLRSADWADQVIAKLRLAHSFAMDPFVTHEEVSRYRDTKINWLLNPSDEPGIVTRYFQEDRVNRFIEQTSNEFIALFDGWKIDSERSLQP</sequence>
<dbReference type="Proteomes" id="UP000460318">
    <property type="component" value="Unassembled WGS sequence"/>
</dbReference>
<dbReference type="AlphaFoldDB" id="A0A7X3II16"/>
<evidence type="ECO:0000313" key="2">
    <source>
        <dbReference type="Proteomes" id="UP000460318"/>
    </source>
</evidence>
<evidence type="ECO:0008006" key="3">
    <source>
        <dbReference type="Google" id="ProtNLM"/>
    </source>
</evidence>